<evidence type="ECO:0000313" key="6">
    <source>
        <dbReference type="Proteomes" id="UP000198661"/>
    </source>
</evidence>
<proteinExistence type="predicted"/>
<dbReference type="SMART" id="SM00797">
    <property type="entry name" value="AHS2"/>
    <property type="match status" value="1"/>
</dbReference>
<dbReference type="OrthoDB" id="9782422at2"/>
<dbReference type="PANTHER" id="PTHR43309">
    <property type="entry name" value="5-OXOPROLINASE SUBUNIT C"/>
    <property type="match status" value="1"/>
</dbReference>
<dbReference type="GO" id="GO:0005524">
    <property type="term" value="F:ATP binding"/>
    <property type="evidence" value="ECO:0007669"/>
    <property type="project" value="UniProtKB-KW"/>
</dbReference>
<dbReference type="EMBL" id="FOOK01000013">
    <property type="protein sequence ID" value="SFG03331.1"/>
    <property type="molecule type" value="Genomic_DNA"/>
</dbReference>
<gene>
    <name evidence="5" type="ORF">SAMN04488025_11323</name>
</gene>
<dbReference type="InterPro" id="IPR029000">
    <property type="entry name" value="Cyclophilin-like_dom_sf"/>
</dbReference>
<evidence type="ECO:0000256" key="3">
    <source>
        <dbReference type="ARBA" id="ARBA00022840"/>
    </source>
</evidence>
<dbReference type="GO" id="GO:0016787">
    <property type="term" value="F:hydrolase activity"/>
    <property type="evidence" value="ECO:0007669"/>
    <property type="project" value="UniProtKB-KW"/>
</dbReference>
<keyword evidence="3" id="KW-0067">ATP-binding</keyword>
<dbReference type="RefSeq" id="WP_092038041.1">
    <property type="nucleotide sequence ID" value="NZ_FOOK01000013.1"/>
</dbReference>
<reference evidence="5 6" key="1">
    <citation type="submission" date="2016-10" db="EMBL/GenBank/DDBJ databases">
        <authorList>
            <person name="de Groot N.N."/>
        </authorList>
    </citation>
    <scope>NUCLEOTIDE SEQUENCE [LARGE SCALE GENOMIC DNA]</scope>
    <source>
        <strain evidence="5 6">DSM 44945</strain>
    </source>
</reference>
<accession>A0A1I2NPX0</accession>
<keyword evidence="2" id="KW-0378">Hydrolase</keyword>
<protein>
    <submittedName>
        <fullName evidence="5">Biotin-dependent carboxylase uncharacterized domain-containing protein</fullName>
    </submittedName>
</protein>
<sequence length="318" mass="33870">MKPALKVLKPGLLTTVQDLGRIGFQHTGMVVAGAMDAFSLQVANCLVGNRRGEAGLEMTVIGPELKALDDIVVALCGADLGPTVDGVPAPLWKSFVLERGSVLRFRGALSGMRAYLAVAGGICGENVMGSKSTYVRAKIGGIKGRPLRRGDVLERGEGGAASRRIGRSLSADWIPGWNRKEEVRVILGPQEEAFTPKGIRTFLGSEYQVTAQSDRMGIRLRGPEIEHRESADILSDAVSMGAVQVPADGQPIVLMADRQTTGGYAKIAAVISVDLPKLAQLPPGGHVSFREVGIEEAQELAVRQERFLHKLETAGRSG</sequence>
<dbReference type="NCBIfam" id="TIGR00724">
    <property type="entry name" value="urea_amlyse_rel"/>
    <property type="match status" value="1"/>
</dbReference>
<evidence type="ECO:0000313" key="5">
    <source>
        <dbReference type="EMBL" id="SFG03331.1"/>
    </source>
</evidence>
<dbReference type="InterPro" id="IPR003778">
    <property type="entry name" value="CT_A_B"/>
</dbReference>
<dbReference type="Gene3D" id="2.40.100.10">
    <property type="entry name" value="Cyclophilin-like"/>
    <property type="match status" value="1"/>
</dbReference>
<evidence type="ECO:0000256" key="1">
    <source>
        <dbReference type="ARBA" id="ARBA00022741"/>
    </source>
</evidence>
<keyword evidence="6" id="KW-1185">Reference proteome</keyword>
<dbReference type="InterPro" id="IPR052708">
    <property type="entry name" value="PxpC"/>
</dbReference>
<keyword evidence="1" id="KW-0547">Nucleotide-binding</keyword>
<dbReference type="Proteomes" id="UP000198661">
    <property type="component" value="Unassembled WGS sequence"/>
</dbReference>
<name>A0A1I2NPX0_9BACL</name>
<feature type="domain" description="Carboxyltransferase" evidence="4">
    <location>
        <begin position="26"/>
        <end position="307"/>
    </location>
</feature>
<dbReference type="SUPFAM" id="SSF50891">
    <property type="entry name" value="Cyclophilin-like"/>
    <property type="match status" value="1"/>
</dbReference>
<evidence type="ECO:0000256" key="2">
    <source>
        <dbReference type="ARBA" id="ARBA00022801"/>
    </source>
</evidence>
<dbReference type="PANTHER" id="PTHR43309:SF5">
    <property type="entry name" value="5-OXOPROLINASE SUBUNIT C"/>
    <property type="match status" value="1"/>
</dbReference>
<evidence type="ECO:0000259" key="4">
    <source>
        <dbReference type="SMART" id="SM00797"/>
    </source>
</evidence>
<dbReference type="AlphaFoldDB" id="A0A1I2NPX0"/>
<dbReference type="Pfam" id="PF02626">
    <property type="entry name" value="CT_A_B"/>
    <property type="match status" value="1"/>
</dbReference>
<dbReference type="STRING" id="201973.SAMN04488025_11323"/>
<organism evidence="5 6">
    <name type="scientific">Planifilum fulgidum</name>
    <dbReference type="NCBI Taxonomy" id="201973"/>
    <lineage>
        <taxon>Bacteria</taxon>
        <taxon>Bacillati</taxon>
        <taxon>Bacillota</taxon>
        <taxon>Bacilli</taxon>
        <taxon>Bacillales</taxon>
        <taxon>Thermoactinomycetaceae</taxon>
        <taxon>Planifilum</taxon>
    </lineage>
</organism>